<dbReference type="PANTHER" id="PTHR10656">
    <property type="entry name" value="CELL FATE DETERMINING PROTEIN MAB21-RELATED"/>
    <property type="match status" value="1"/>
</dbReference>
<keyword evidence="14" id="KW-1185">Reference proteome</keyword>
<evidence type="ECO:0000313" key="14">
    <source>
        <dbReference type="Proteomes" id="UP001159405"/>
    </source>
</evidence>
<keyword evidence="6" id="KW-0547">Nucleotide-binding</keyword>
<dbReference type="Proteomes" id="UP001159405">
    <property type="component" value="Unassembled WGS sequence"/>
</dbReference>
<dbReference type="PANTHER" id="PTHR10656:SF42">
    <property type="entry name" value="CYCLIC GMP-AMP SYNTHASE-LIKE PROTEIN-RELATED"/>
    <property type="match status" value="1"/>
</dbReference>
<dbReference type="Gene3D" id="2.60.220.30">
    <property type="match status" value="1"/>
</dbReference>
<keyword evidence="7" id="KW-0067">ATP-binding</keyword>
<evidence type="ECO:0000259" key="11">
    <source>
        <dbReference type="Pfam" id="PF03281"/>
    </source>
</evidence>
<dbReference type="Pfam" id="PF03281">
    <property type="entry name" value="Mab-21"/>
    <property type="match status" value="2"/>
</dbReference>
<sequence length="1731" mass="197638">MLQAKQNACDRALLTQQLRRYSADHVKITKEDTEQAKRLVDNYIKKEILPRICRESSLPVSKQEYTGSLYEKLKTEAADEVDVMVILQTTKQEVTQEDAGVPGFVLLKASQDSQLRKYANAAGYILPEKLRASWFFGLVQKAVNQLQEKDPALSVTLEVRAHGPAVQLDITDKETEKKLSADLVPSFQLSATEYFVAKSYTGKISPACDSKLLWRQSFSLREKARLQDMDKEDHGCRHELLRIIKTLIRAETTFAKLFSYHLKTVFLHYNSNPKLKWDADMLGERFLEYMEMLYTALSKKSLDNFWVEGVNLLDNIQDKTLENMADRLRKILDNDKERSKVLKCEMQLDSDGRKARENCPAITSGQQKQILPNTCQTSTDLLQLLRKFLNKLGTILSDEIKWSKEVMEEYMKNGVLKYCQDNSPIISKFEYGGSLYENLKTTRPDEDNVVIHVVLKVKKGFVTINVENPGCATIKTVEGSPYKEYSREDGLLMPKKFKSWLFKLVNSAVQELSSKEAASMYLKASSCSTGVKVIISQSKTQTLKVKLVPTFPLSSDECFVPPSQQGNLPAGTDCETAWVKSYTLIQKSLLKDMEGFLRDAFQRKDLKHFWITDLDLLADISAVTLGNMESRLTKILNSEQERSKVLKAEQQKGKKQDAKNVATGTHTRGARSKMSDDTFIGEHPEKPSNRVSHSERKSCRNIEESKTGYMDMQIRKLPYGIIKKLSDQLDIDGPRDWRALISVMPIGMISQEQVSLFEMQRARTVGSPSMALLTELGQSTKTVRQLVVWLKKIRNCQALDILEYKEKSDAVDLEVFFYYYSTTSEGVIKEDSIEGIFTSEGGVMAGGNIRLVCPPGALDDSLSVTITLEDPSKYYSLIVQKDLENDVIIAAPIVNLQPNGHSFRKPMKLTTNFKHMKWKWNGDDVFILHGTESRDGKVTWQDITKSSKINEAAAEVEVELKHFSLIMVLLRWTLIRSKDILSRFDLLSFDYTLLVLLNKMSPSSAHDMLALLFVSKDVYHEQFFRDDATSALAQLKKEDFIEVHERATDRLDKKRIYNHENLQVSIQLGEDYRLSDSQHRSFSFGVDSFVWWNGGKVIKLPLEWRNEVRYLCGTISVNGENGHANKKHFSEGDLCNYVRKLLGMEGNIFNVVTIARLLEMPEEVLNQVTKSWEDDSGQLNLTLQHWSEKTGGVENLSSLRKCLEDINQEEYRVSPRGQMHIRRLRKLATKITGLQVHNTDLVRYFSRKATILCNSVLRDCCLELNQDEAFSSSNNADSFVKQFIENRQPMLEDISTKYKLVCSQSDESRTSIFLAIVPHLMQTIKEIFVDHKKLVPHSGLNGLHEENVDQFLTSVLNARQNNRFRDLVYVECQILEKLCMKNHSKKPVAEITKWSKSLAIEQMLNFLERFFKHCLHDIRLHKRLELFSCRLRDTLLTDDKEVDEDYMQDFANVLLSLVDFAKFHPSKLVRFELVDSKSSTLSSTSSDVENLVHDEYDDTYSQTFSIKKVSEDELQLGAAACVHIDGSIYKKGAFQSVIMLNRSGMDEFNRCMSRFAPADIAVVKMEAENKHSENLQIVLYASQKEKLSELIRVFKRELSEDMLDLRQSEVSRCYLSMRCIDFTKEKVLRLRLVYKWGSEAVALDSNDFVTFSDCSAGGACLPEVKRFGGLDNSLMSEDLEALSLTSFGGKFPSTSFDQLQKHGSAQCGRIEYHLHQTFNQVTRPQTCVIGN</sequence>
<keyword evidence="3" id="KW-0808">Transferase</keyword>
<evidence type="ECO:0000256" key="7">
    <source>
        <dbReference type="ARBA" id="ARBA00022840"/>
    </source>
</evidence>
<name>A0ABN8RM66_9CNID</name>
<evidence type="ECO:0000256" key="9">
    <source>
        <dbReference type="SAM" id="MobiDB-lite"/>
    </source>
</evidence>
<evidence type="ECO:0000259" key="12">
    <source>
        <dbReference type="Pfam" id="PF20266"/>
    </source>
</evidence>
<organism evidence="13 14">
    <name type="scientific">Porites lobata</name>
    <dbReference type="NCBI Taxonomy" id="104759"/>
    <lineage>
        <taxon>Eukaryota</taxon>
        <taxon>Metazoa</taxon>
        <taxon>Cnidaria</taxon>
        <taxon>Anthozoa</taxon>
        <taxon>Hexacorallia</taxon>
        <taxon>Scleractinia</taxon>
        <taxon>Fungiina</taxon>
        <taxon>Poritidae</taxon>
        <taxon>Porites</taxon>
    </lineage>
</organism>
<keyword evidence="4" id="KW-0548">Nucleotidyltransferase</keyword>
<dbReference type="SUPFAM" id="SSF47986">
    <property type="entry name" value="DEATH domain"/>
    <property type="match status" value="1"/>
</dbReference>
<feature type="domain" description="Mab-21-like nucleotidyltransferase" evidence="11">
    <location>
        <begin position="436"/>
        <end position="555"/>
    </location>
</feature>
<dbReference type="InterPro" id="IPR046903">
    <property type="entry name" value="Mab-21-like_nuc_Trfase"/>
</dbReference>
<dbReference type="InterPro" id="IPR011029">
    <property type="entry name" value="DEATH-like_dom_sf"/>
</dbReference>
<gene>
    <name evidence="13" type="ORF">PLOB_00023378</name>
</gene>
<evidence type="ECO:0000256" key="5">
    <source>
        <dbReference type="ARBA" id="ARBA00022723"/>
    </source>
</evidence>
<feature type="region of interest" description="Disordered" evidence="9">
    <location>
        <begin position="643"/>
        <end position="699"/>
    </location>
</feature>
<evidence type="ECO:0000256" key="8">
    <source>
        <dbReference type="ARBA" id="ARBA00022842"/>
    </source>
</evidence>
<keyword evidence="8" id="KW-0460">Magnesium</keyword>
<evidence type="ECO:0000313" key="13">
    <source>
        <dbReference type="EMBL" id="CAH3180485.1"/>
    </source>
</evidence>
<comment type="cofactor">
    <cofactor evidence="1">
        <name>Mg(2+)</name>
        <dbReference type="ChEBI" id="CHEBI:18420"/>
    </cofactor>
</comment>
<accession>A0ABN8RM66</accession>
<comment type="caution">
    <text evidence="13">The sequence shown here is derived from an EMBL/GenBank/DDBJ whole genome shotgun (WGS) entry which is preliminary data.</text>
</comment>
<dbReference type="Gene3D" id="1.10.533.10">
    <property type="entry name" value="Death Domain, Fas"/>
    <property type="match status" value="1"/>
</dbReference>
<dbReference type="Gene3D" id="1.10.1410.40">
    <property type="match status" value="1"/>
</dbReference>
<reference evidence="13 14" key="1">
    <citation type="submission" date="2022-05" db="EMBL/GenBank/DDBJ databases">
        <authorList>
            <consortium name="Genoscope - CEA"/>
            <person name="William W."/>
        </authorList>
    </citation>
    <scope>NUCLEOTIDE SEQUENCE [LARGE SCALE GENOMIC DNA]</scope>
</reference>
<dbReference type="InterPro" id="IPR024810">
    <property type="entry name" value="MAB21L/cGLR"/>
</dbReference>
<dbReference type="InterPro" id="IPR000906">
    <property type="entry name" value="ZU5_dom"/>
</dbReference>
<dbReference type="Pfam" id="PF00791">
    <property type="entry name" value="ZU5"/>
    <property type="match status" value="1"/>
</dbReference>
<dbReference type="Gene3D" id="3.30.460.90">
    <property type="match status" value="2"/>
</dbReference>
<evidence type="ECO:0000256" key="4">
    <source>
        <dbReference type="ARBA" id="ARBA00022695"/>
    </source>
</evidence>
<dbReference type="EMBL" id="CALNXK010000277">
    <property type="protein sequence ID" value="CAH3180485.1"/>
    <property type="molecule type" value="Genomic_DNA"/>
</dbReference>
<keyword evidence="5" id="KW-0479">Metal-binding</keyword>
<dbReference type="SMART" id="SM01265">
    <property type="entry name" value="Mab-21"/>
    <property type="match status" value="2"/>
</dbReference>
<evidence type="ECO:0000259" key="10">
    <source>
        <dbReference type="Pfam" id="PF00791"/>
    </source>
</evidence>
<comment type="similarity">
    <text evidence="2">Belongs to the mab-21 family.</text>
</comment>
<dbReference type="InterPro" id="IPR046906">
    <property type="entry name" value="Mab-21_HhH/H2TH-like"/>
</dbReference>
<proteinExistence type="inferred from homology"/>
<protein>
    <submittedName>
        <fullName evidence="13">Uncharacterized protein</fullName>
    </submittedName>
</protein>
<feature type="domain" description="Mab-21-like nucleotidyltransferase" evidence="11">
    <location>
        <begin position="70"/>
        <end position="227"/>
    </location>
</feature>
<feature type="compositionally biased region" description="Basic and acidic residues" evidence="9">
    <location>
        <begin position="643"/>
        <end position="658"/>
    </location>
</feature>
<evidence type="ECO:0000256" key="2">
    <source>
        <dbReference type="ARBA" id="ARBA00008307"/>
    </source>
</evidence>
<dbReference type="Pfam" id="PF20266">
    <property type="entry name" value="Mab-21_C"/>
    <property type="match status" value="1"/>
</dbReference>
<feature type="compositionally biased region" description="Basic and acidic residues" evidence="9">
    <location>
        <begin position="673"/>
        <end position="699"/>
    </location>
</feature>
<evidence type="ECO:0000256" key="1">
    <source>
        <dbReference type="ARBA" id="ARBA00001946"/>
    </source>
</evidence>
<feature type="domain" description="Mab-21-like HhH/H2TH-like" evidence="12">
    <location>
        <begin position="236"/>
        <end position="329"/>
    </location>
</feature>
<feature type="domain" description="ZU5" evidence="10">
    <location>
        <begin position="835"/>
        <end position="912"/>
    </location>
</feature>
<evidence type="ECO:0000256" key="3">
    <source>
        <dbReference type="ARBA" id="ARBA00022679"/>
    </source>
</evidence>
<evidence type="ECO:0000256" key="6">
    <source>
        <dbReference type="ARBA" id="ARBA00022741"/>
    </source>
</evidence>